<keyword evidence="2" id="KW-1185">Reference proteome</keyword>
<evidence type="ECO:0000313" key="1">
    <source>
        <dbReference type="EMBL" id="UWZ39628.1"/>
    </source>
</evidence>
<organism evidence="1 2">
    <name type="scientific">Dactylosporangium roseum</name>
    <dbReference type="NCBI Taxonomy" id="47989"/>
    <lineage>
        <taxon>Bacteria</taxon>
        <taxon>Bacillati</taxon>
        <taxon>Actinomycetota</taxon>
        <taxon>Actinomycetes</taxon>
        <taxon>Micromonosporales</taxon>
        <taxon>Micromonosporaceae</taxon>
        <taxon>Dactylosporangium</taxon>
    </lineage>
</organism>
<accession>A0ABY5ZFA2</accession>
<proteinExistence type="predicted"/>
<name>A0ABY5ZFA2_9ACTN</name>
<reference evidence="1" key="1">
    <citation type="submission" date="2021-04" db="EMBL/GenBank/DDBJ databases">
        <title>Biosynthetic gene clusters of Dactylosporangioum roseum.</title>
        <authorList>
            <person name="Hartkoorn R.C."/>
            <person name="Beaudoing E."/>
            <person name="Hot D."/>
            <person name="Moureu S."/>
        </authorList>
    </citation>
    <scope>NUCLEOTIDE SEQUENCE</scope>
    <source>
        <strain evidence="1">NRRL B-16295</strain>
    </source>
</reference>
<dbReference type="EMBL" id="CP073721">
    <property type="protein sequence ID" value="UWZ39628.1"/>
    <property type="molecule type" value="Genomic_DNA"/>
</dbReference>
<evidence type="ECO:0000313" key="2">
    <source>
        <dbReference type="Proteomes" id="UP001058271"/>
    </source>
</evidence>
<sequence>MAAKHARGGAYGVQIRCREIYEDLEPGKTIDAERGVWADRAEAEAEVR</sequence>
<gene>
    <name evidence="1" type="ORF">Drose_16225</name>
</gene>
<dbReference type="RefSeq" id="WP_260729053.1">
    <property type="nucleotide sequence ID" value="NZ_BAAABS010000012.1"/>
</dbReference>
<dbReference type="Proteomes" id="UP001058271">
    <property type="component" value="Chromosome"/>
</dbReference>
<protein>
    <submittedName>
        <fullName evidence="1">Uncharacterized protein</fullName>
    </submittedName>
</protein>